<comment type="similarity">
    <text evidence="7">Belongs to the ABC transporter superfamily. Spermidine/putrescine importer (TC 3.A.1.11.1) family.</text>
</comment>
<evidence type="ECO:0000313" key="9">
    <source>
        <dbReference type="EMBL" id="OWP50936.1"/>
    </source>
</evidence>
<dbReference type="EC" id="7.6.2.11" evidence="7"/>
<dbReference type="NCBIfam" id="TIGR01187">
    <property type="entry name" value="potA"/>
    <property type="match status" value="1"/>
</dbReference>
<dbReference type="eggNOG" id="COG3842">
    <property type="taxonomic scope" value="Bacteria"/>
</dbReference>
<organism evidence="9 10">
    <name type="scientific">Pseudomonas nitroreducens</name>
    <dbReference type="NCBI Taxonomy" id="46680"/>
    <lineage>
        <taxon>Bacteria</taxon>
        <taxon>Pseudomonadati</taxon>
        <taxon>Pseudomonadota</taxon>
        <taxon>Gammaproteobacteria</taxon>
        <taxon>Pseudomonadales</taxon>
        <taxon>Pseudomonadaceae</taxon>
        <taxon>Pseudomonas</taxon>
    </lineage>
</organism>
<evidence type="ECO:0000259" key="8">
    <source>
        <dbReference type="PROSITE" id="PS50893"/>
    </source>
</evidence>
<comment type="function">
    <text evidence="7">Part of the ABC transporter complex PotABCD involved in spermidine/putrescine import. Responsible for energy coupling to the transport system.</text>
</comment>
<name>A0A246F9E6_PSENT</name>
<dbReference type="Gene3D" id="3.40.50.300">
    <property type="entry name" value="P-loop containing nucleotide triphosphate hydrolases"/>
    <property type="match status" value="1"/>
</dbReference>
<dbReference type="InterPro" id="IPR005893">
    <property type="entry name" value="PotA-like"/>
</dbReference>
<dbReference type="Pfam" id="PF00005">
    <property type="entry name" value="ABC_tran"/>
    <property type="match status" value="1"/>
</dbReference>
<evidence type="ECO:0000256" key="2">
    <source>
        <dbReference type="ARBA" id="ARBA00022475"/>
    </source>
</evidence>
<sequence length="359" mass="39631">MQHFVDLLGLGKRYGNLQVLSDLSLSIRQGEFLTLLGPSGSGKSTTLMMLAGFVDPSEGHIEMDGRDITHLAPDDRDFGVVFQGYALFPHMSVAQNVAYPLRIRKVPSAEIERRVADVLERVGLGGMGNRGIAQLSGGQQQRVALARALVFKPRLLLLDEPLSALDRRLRQEMQGELARMHKDFGTTFVFVTHDQEEALALSDRIAVFNKGRLEQLGTPREVYERPASRFVANFLGDTNLLEVGVVGREAEATLCDFRGQHLRVGHSAQASQGGRSWLAVRPEHIDLRPLQDAGCDNGLCATAGNATYQGAHVNLELTLEQGERLDLRLPVSHPLLADLRSGQRYWCSWSPQHCHLLSA</sequence>
<evidence type="ECO:0000313" key="10">
    <source>
        <dbReference type="Proteomes" id="UP000198145"/>
    </source>
</evidence>
<dbReference type="Proteomes" id="UP000198145">
    <property type="component" value="Unassembled WGS sequence"/>
</dbReference>
<dbReference type="GO" id="GO:0016887">
    <property type="term" value="F:ATP hydrolysis activity"/>
    <property type="evidence" value="ECO:0007669"/>
    <property type="project" value="InterPro"/>
</dbReference>
<dbReference type="InterPro" id="IPR050093">
    <property type="entry name" value="ABC_SmlMolc_Importer"/>
</dbReference>
<keyword evidence="2 7" id="KW-1003">Cell membrane</keyword>
<accession>A0A246F9E6</accession>
<keyword evidence="1 7" id="KW-0813">Transport</keyword>
<dbReference type="FunFam" id="3.40.50.300:FF:000133">
    <property type="entry name" value="Spermidine/putrescine import ATP-binding protein PotA"/>
    <property type="match status" value="1"/>
</dbReference>
<comment type="subunit">
    <text evidence="7">The complex is composed of two ATP-binding proteins (PotA), two transmembrane proteins (PotB and PotC) and a solute-binding protein (PotD).</text>
</comment>
<dbReference type="PANTHER" id="PTHR42781">
    <property type="entry name" value="SPERMIDINE/PUTRESCINE IMPORT ATP-BINDING PROTEIN POTA"/>
    <property type="match status" value="1"/>
</dbReference>
<dbReference type="InterPro" id="IPR017871">
    <property type="entry name" value="ABC_transporter-like_CS"/>
</dbReference>
<dbReference type="GO" id="GO:0043190">
    <property type="term" value="C:ATP-binding cassette (ABC) transporter complex"/>
    <property type="evidence" value="ECO:0007669"/>
    <property type="project" value="InterPro"/>
</dbReference>
<dbReference type="GO" id="GO:0005524">
    <property type="term" value="F:ATP binding"/>
    <property type="evidence" value="ECO:0007669"/>
    <property type="project" value="UniProtKB-KW"/>
</dbReference>
<dbReference type="InterPro" id="IPR027417">
    <property type="entry name" value="P-loop_NTPase"/>
</dbReference>
<dbReference type="SUPFAM" id="SSF52540">
    <property type="entry name" value="P-loop containing nucleoside triphosphate hydrolases"/>
    <property type="match status" value="1"/>
</dbReference>
<evidence type="ECO:0000256" key="1">
    <source>
        <dbReference type="ARBA" id="ARBA00022448"/>
    </source>
</evidence>
<keyword evidence="5 7" id="KW-1278">Translocase</keyword>
<dbReference type="Pfam" id="PF08402">
    <property type="entry name" value="TOBE_2"/>
    <property type="match status" value="1"/>
</dbReference>
<dbReference type="InterPro" id="IPR003439">
    <property type="entry name" value="ABC_transporter-like_ATP-bd"/>
</dbReference>
<comment type="caution">
    <text evidence="9">The sequence shown here is derived from an EMBL/GenBank/DDBJ whole genome shotgun (WGS) entry which is preliminary data.</text>
</comment>
<dbReference type="PANTHER" id="PTHR42781:SF4">
    <property type="entry name" value="SPERMIDINE_PUTRESCINE IMPORT ATP-BINDING PROTEIN POTA"/>
    <property type="match status" value="1"/>
</dbReference>
<dbReference type="STRING" id="46680.GCA_000807755_00496"/>
<protein>
    <recommendedName>
        <fullName evidence="7">Spermidine/putrescine import ATP-binding protein PotA</fullName>
        <ecNumber evidence="7">7.6.2.11</ecNumber>
    </recommendedName>
</protein>
<dbReference type="PROSITE" id="PS00211">
    <property type="entry name" value="ABC_TRANSPORTER_1"/>
    <property type="match status" value="1"/>
</dbReference>
<dbReference type="EMBL" id="NJBA01000003">
    <property type="protein sequence ID" value="OWP50936.1"/>
    <property type="molecule type" value="Genomic_DNA"/>
</dbReference>
<evidence type="ECO:0000256" key="3">
    <source>
        <dbReference type="ARBA" id="ARBA00022741"/>
    </source>
</evidence>
<dbReference type="SUPFAM" id="SSF50331">
    <property type="entry name" value="MOP-like"/>
    <property type="match status" value="1"/>
</dbReference>
<proteinExistence type="inferred from homology"/>
<comment type="catalytic activity">
    <reaction evidence="7">
        <text>ATP + H2O + polyamine-[polyamine-binding protein]Side 1 = ADP + phosphate + polyamineSide 2 + [polyamine-binding protein]Side 1.</text>
        <dbReference type="EC" id="7.6.2.11"/>
    </reaction>
</comment>
<dbReference type="AlphaFoldDB" id="A0A246F9E6"/>
<gene>
    <name evidence="7" type="primary">potA</name>
    <name evidence="9" type="ORF">CEG18_08665</name>
</gene>
<keyword evidence="4 7" id="KW-0067">ATP-binding</keyword>
<dbReference type="GO" id="GO:0015417">
    <property type="term" value="F:ABC-type polyamine transporter activity"/>
    <property type="evidence" value="ECO:0007669"/>
    <property type="project" value="UniProtKB-EC"/>
</dbReference>
<dbReference type="InterPro" id="IPR008995">
    <property type="entry name" value="Mo/tungstate-bd_C_term_dom"/>
</dbReference>
<feature type="domain" description="ABC transporter" evidence="8">
    <location>
        <begin position="5"/>
        <end position="235"/>
    </location>
</feature>
<evidence type="ECO:0000256" key="5">
    <source>
        <dbReference type="ARBA" id="ARBA00022967"/>
    </source>
</evidence>
<dbReference type="SMART" id="SM00382">
    <property type="entry name" value="AAA"/>
    <property type="match status" value="1"/>
</dbReference>
<dbReference type="PROSITE" id="PS50893">
    <property type="entry name" value="ABC_TRANSPORTER_2"/>
    <property type="match status" value="1"/>
</dbReference>
<evidence type="ECO:0000256" key="4">
    <source>
        <dbReference type="ARBA" id="ARBA00022840"/>
    </source>
</evidence>
<keyword evidence="3 7" id="KW-0547">Nucleotide-binding</keyword>
<dbReference type="InterPro" id="IPR013611">
    <property type="entry name" value="Transp-assoc_OB_typ2"/>
</dbReference>
<keyword evidence="6 7" id="KW-0472">Membrane</keyword>
<dbReference type="RefSeq" id="WP_088417136.1">
    <property type="nucleotide sequence ID" value="NZ_NJBA01000003.1"/>
</dbReference>
<dbReference type="GO" id="GO:0015847">
    <property type="term" value="P:putrescine transport"/>
    <property type="evidence" value="ECO:0007669"/>
    <property type="project" value="UniProtKB-ARBA"/>
</dbReference>
<dbReference type="Gene3D" id="2.40.50.100">
    <property type="match status" value="1"/>
</dbReference>
<dbReference type="InterPro" id="IPR003593">
    <property type="entry name" value="AAA+_ATPase"/>
</dbReference>
<evidence type="ECO:0000256" key="6">
    <source>
        <dbReference type="ARBA" id="ARBA00023136"/>
    </source>
</evidence>
<reference evidence="9 10" key="1">
    <citation type="submission" date="2017-06" db="EMBL/GenBank/DDBJ databases">
        <title>Draft genome of Pseudomonas nitroreducens DF05.</title>
        <authorList>
            <person name="Iyer R."/>
        </authorList>
    </citation>
    <scope>NUCLEOTIDE SEQUENCE [LARGE SCALE GENOMIC DNA]</scope>
    <source>
        <strain evidence="9 10">DF05</strain>
    </source>
</reference>
<evidence type="ECO:0000256" key="7">
    <source>
        <dbReference type="RuleBase" id="RU364083"/>
    </source>
</evidence>